<dbReference type="InterPro" id="IPR029752">
    <property type="entry name" value="D-isomer_DH_CS1"/>
</dbReference>
<evidence type="ECO:0000313" key="4">
    <source>
        <dbReference type="EMBL" id="GFQ74565.1"/>
    </source>
</evidence>
<organism evidence="4 5">
    <name type="scientific">Trichonephila clavata</name>
    <name type="common">Joro spider</name>
    <name type="synonym">Nephila clavata</name>
    <dbReference type="NCBI Taxonomy" id="2740835"/>
    <lineage>
        <taxon>Eukaryota</taxon>
        <taxon>Metazoa</taxon>
        <taxon>Ecdysozoa</taxon>
        <taxon>Arthropoda</taxon>
        <taxon>Chelicerata</taxon>
        <taxon>Arachnida</taxon>
        <taxon>Araneae</taxon>
        <taxon>Araneomorphae</taxon>
        <taxon>Entelegynae</taxon>
        <taxon>Araneoidea</taxon>
        <taxon>Nephilidae</taxon>
        <taxon>Trichonephila</taxon>
    </lineage>
</organism>
<dbReference type="GO" id="GO:0005829">
    <property type="term" value="C:cytosol"/>
    <property type="evidence" value="ECO:0007669"/>
    <property type="project" value="TreeGrafter"/>
</dbReference>
<dbReference type="InterPro" id="IPR006140">
    <property type="entry name" value="D-isomer_DH_NAD-bd"/>
</dbReference>
<dbReference type="OrthoDB" id="6413555at2759"/>
<dbReference type="PROSITE" id="PS00671">
    <property type="entry name" value="D_2_HYDROXYACID_DH_3"/>
    <property type="match status" value="1"/>
</dbReference>
<dbReference type="GO" id="GO:0051287">
    <property type="term" value="F:NAD binding"/>
    <property type="evidence" value="ECO:0007669"/>
    <property type="project" value="InterPro"/>
</dbReference>
<dbReference type="EMBL" id="BMAO01031369">
    <property type="protein sequence ID" value="GFQ74565.1"/>
    <property type="molecule type" value="Genomic_DNA"/>
</dbReference>
<protein>
    <recommendedName>
        <fullName evidence="2">Glyoxylate reductase/hydroxypyruvate reductase</fullName>
    </recommendedName>
</protein>
<dbReference type="AlphaFoldDB" id="A0A8X6IC46"/>
<comment type="caution">
    <text evidence="4">The sequence shown here is derived from an EMBL/GenBank/DDBJ whole genome shotgun (WGS) entry which is preliminary data.</text>
</comment>
<dbReference type="GO" id="GO:0008465">
    <property type="term" value="F:hydroxypyruvate reductase (NADH) activity"/>
    <property type="evidence" value="ECO:0007669"/>
    <property type="project" value="TreeGrafter"/>
</dbReference>
<keyword evidence="1" id="KW-0560">Oxidoreductase</keyword>
<dbReference type="InterPro" id="IPR050223">
    <property type="entry name" value="D-isomer_2-hydroxyacid_DH"/>
</dbReference>
<dbReference type="SUPFAM" id="SSF51735">
    <property type="entry name" value="NAD(P)-binding Rossmann-fold domains"/>
    <property type="match status" value="1"/>
</dbReference>
<gene>
    <name evidence="4" type="primary">Grhpr</name>
    <name evidence="4" type="ORF">TNCT_371301</name>
</gene>
<proteinExistence type="predicted"/>
<dbReference type="InterPro" id="IPR029753">
    <property type="entry name" value="D-isomer_DH_CS"/>
</dbReference>
<dbReference type="PANTHER" id="PTHR10996:SF277">
    <property type="entry name" value="GLYOXYLATE REDUCTASE_HYDROXYPYRUVATE REDUCTASE"/>
    <property type="match status" value="1"/>
</dbReference>
<evidence type="ECO:0000256" key="1">
    <source>
        <dbReference type="ARBA" id="ARBA00023002"/>
    </source>
</evidence>
<dbReference type="PROSITE" id="PS00065">
    <property type="entry name" value="D_2_HYDROXYACID_DH_1"/>
    <property type="match status" value="1"/>
</dbReference>
<dbReference type="PANTHER" id="PTHR10996">
    <property type="entry name" value="2-HYDROXYACID DEHYDROGENASE-RELATED"/>
    <property type="match status" value="1"/>
</dbReference>
<name>A0A8X6IC46_TRICU</name>
<reference evidence="4" key="1">
    <citation type="submission" date="2020-07" db="EMBL/GenBank/DDBJ databases">
        <title>Multicomponent nature underlies the extraordinary mechanical properties of spider dragline silk.</title>
        <authorList>
            <person name="Kono N."/>
            <person name="Nakamura H."/>
            <person name="Mori M."/>
            <person name="Yoshida Y."/>
            <person name="Ohtoshi R."/>
            <person name="Malay A.D."/>
            <person name="Moran D.A.P."/>
            <person name="Tomita M."/>
            <person name="Numata K."/>
            <person name="Arakawa K."/>
        </authorList>
    </citation>
    <scope>NUCLEOTIDE SEQUENCE</scope>
</reference>
<keyword evidence="5" id="KW-1185">Reference proteome</keyword>
<evidence type="ECO:0000256" key="2">
    <source>
        <dbReference type="ARBA" id="ARBA00073306"/>
    </source>
</evidence>
<dbReference type="Proteomes" id="UP000887116">
    <property type="component" value="Unassembled WGS sequence"/>
</dbReference>
<dbReference type="Pfam" id="PF02826">
    <property type="entry name" value="2-Hacid_dh_C"/>
    <property type="match status" value="1"/>
</dbReference>
<evidence type="ECO:0000259" key="3">
    <source>
        <dbReference type="Pfam" id="PF02826"/>
    </source>
</evidence>
<dbReference type="Gene3D" id="3.40.50.720">
    <property type="entry name" value="NAD(P)-binding Rossmann-like Domain"/>
    <property type="match status" value="2"/>
</dbReference>
<dbReference type="FunFam" id="3.40.50.720:FF:000026">
    <property type="entry name" value="Glyoxylate/hydroxypyruvate reductase B"/>
    <property type="match status" value="1"/>
</dbReference>
<accession>A0A8X6IC46</accession>
<feature type="domain" description="D-isomer specific 2-hydroxyacid dehydrogenase NAD-binding" evidence="3">
    <location>
        <begin position="135"/>
        <end position="315"/>
    </location>
</feature>
<sequence length="347" mass="38794">MNSSIPLGLSSYNFYLWGNIKGKGIIILHELLMYFIIKYSKHQHGLRSYNIKLKVIYFFNPCLDHGGQNFHQLLSLNPESCRSGYLQSRHQHLTLIPSSFLVEDYILNHFSFVLHITVCNAVNLLSVSCVAEFAIGLLLSVSRKIVQSLDAVRRGDWIEGFPPESCIGRGLVNATVGIVGMGRVGQAVFNRLLPFEVSRVLYHDVAEPVRKVEEKGAMKKKFEDLLQNSDYVIVTCNLTEENKGMFDKKAFSLMKQSAVFINVSRGGLVEQEDLIEALKNNQIRAAGIDVMYPEPLPKDNELLKLPNIVVTPHTAGVEETSLEEYSSVAAENIIKVLEGQSPLTPVS</sequence>
<dbReference type="GO" id="GO:0030267">
    <property type="term" value="F:glyoxylate reductase (NADPH) activity"/>
    <property type="evidence" value="ECO:0007669"/>
    <property type="project" value="TreeGrafter"/>
</dbReference>
<dbReference type="InterPro" id="IPR036291">
    <property type="entry name" value="NAD(P)-bd_dom_sf"/>
</dbReference>
<evidence type="ECO:0000313" key="5">
    <source>
        <dbReference type="Proteomes" id="UP000887116"/>
    </source>
</evidence>